<proteinExistence type="predicted"/>
<dbReference type="InterPro" id="IPR043129">
    <property type="entry name" value="ATPase_NBD"/>
</dbReference>
<feature type="non-terminal residue" evidence="1">
    <location>
        <position position="259"/>
    </location>
</feature>
<accession>A0A9X3NGE6</accession>
<dbReference type="SUPFAM" id="SSF53067">
    <property type="entry name" value="Actin-like ATPase domain"/>
    <property type="match status" value="1"/>
</dbReference>
<dbReference type="GO" id="GO:0016301">
    <property type="term" value="F:kinase activity"/>
    <property type="evidence" value="ECO:0007669"/>
    <property type="project" value="UniProtKB-KW"/>
</dbReference>
<dbReference type="PANTHER" id="PTHR30605">
    <property type="entry name" value="ANHYDRO-N-ACETYLMURAMIC ACID KINASE"/>
    <property type="match status" value="1"/>
</dbReference>
<evidence type="ECO:0000313" key="1">
    <source>
        <dbReference type="EMBL" id="MDA0185774.1"/>
    </source>
</evidence>
<dbReference type="GO" id="GO:0016773">
    <property type="term" value="F:phosphotransferase activity, alcohol group as acceptor"/>
    <property type="evidence" value="ECO:0007669"/>
    <property type="project" value="InterPro"/>
</dbReference>
<dbReference type="EC" id="2.7.1.170" evidence="1"/>
<dbReference type="GO" id="GO:0005524">
    <property type="term" value="F:ATP binding"/>
    <property type="evidence" value="ECO:0007669"/>
    <property type="project" value="InterPro"/>
</dbReference>
<dbReference type="AlphaFoldDB" id="A0A9X3NGE6"/>
<evidence type="ECO:0000313" key="2">
    <source>
        <dbReference type="Proteomes" id="UP001147653"/>
    </source>
</evidence>
<comment type="caution">
    <text evidence="1">The sequence shown here is derived from an EMBL/GenBank/DDBJ whole genome shotgun (WGS) entry which is preliminary data.</text>
</comment>
<dbReference type="GO" id="GO:0009254">
    <property type="term" value="P:peptidoglycan turnover"/>
    <property type="evidence" value="ECO:0007669"/>
    <property type="project" value="InterPro"/>
</dbReference>
<dbReference type="Gene3D" id="3.30.420.40">
    <property type="match status" value="1"/>
</dbReference>
<name>A0A9X3NGE6_9ACTN</name>
<dbReference type="EMBL" id="JAPDDP010000148">
    <property type="protein sequence ID" value="MDA0185774.1"/>
    <property type="molecule type" value="Genomic_DNA"/>
</dbReference>
<protein>
    <submittedName>
        <fullName evidence="1">Anhydro-N-acetylmuramic acid kinase</fullName>
        <ecNumber evidence="1">2.7.1.170</ecNumber>
    </submittedName>
</protein>
<keyword evidence="2" id="KW-1185">Reference proteome</keyword>
<dbReference type="Proteomes" id="UP001147653">
    <property type="component" value="Unassembled WGS sequence"/>
</dbReference>
<keyword evidence="1" id="KW-0808">Transferase</keyword>
<organism evidence="1 2">
    <name type="scientific">Solirubrobacter phytolaccae</name>
    <dbReference type="NCBI Taxonomy" id="1404360"/>
    <lineage>
        <taxon>Bacteria</taxon>
        <taxon>Bacillati</taxon>
        <taxon>Actinomycetota</taxon>
        <taxon>Thermoleophilia</taxon>
        <taxon>Solirubrobacterales</taxon>
        <taxon>Solirubrobacteraceae</taxon>
        <taxon>Solirubrobacter</taxon>
    </lineage>
</organism>
<gene>
    <name evidence="1" type="ORF">OJ997_36055</name>
</gene>
<sequence>MRVVGLMSGTSIDAIDAAIADLTLDGETVRLHPLGSVRARYDDDLREEIAAALPPAPTTMAAVCRLDTRIGQAFAEVAVAAIEHIGPVDLIVSHGQTLYHWVEEDRVRGTLQLGQPAWIAERTRVPVISDLRPRDVAAGGQGAPLVSLLDVLLLKGRPGIPAALNLGGIANLTVVDDHPVAFDTGPGNALLDAAAQQLLGAPHDEDGRAAARGSVIPELLDRLLADPYYARPAPKTTGKEHFNAAYLEPTSHAPDDVLA</sequence>
<dbReference type="InterPro" id="IPR005338">
    <property type="entry name" value="Anhydro_N_Ac-Mur_kinase"/>
</dbReference>
<keyword evidence="1" id="KW-0418">Kinase</keyword>
<dbReference type="Pfam" id="PF03702">
    <property type="entry name" value="AnmK"/>
    <property type="match status" value="1"/>
</dbReference>
<dbReference type="PANTHER" id="PTHR30605:SF0">
    <property type="entry name" value="ANHYDRO-N-ACETYLMURAMIC ACID KINASE"/>
    <property type="match status" value="1"/>
</dbReference>
<reference evidence="1" key="1">
    <citation type="submission" date="2022-10" db="EMBL/GenBank/DDBJ databases">
        <title>The WGS of Solirubrobacter phytolaccae KCTC 29190.</title>
        <authorList>
            <person name="Jiang Z."/>
        </authorList>
    </citation>
    <scope>NUCLEOTIDE SEQUENCE</scope>
    <source>
        <strain evidence="1">KCTC 29190</strain>
    </source>
</reference>
<dbReference type="GO" id="GO:0006040">
    <property type="term" value="P:amino sugar metabolic process"/>
    <property type="evidence" value="ECO:0007669"/>
    <property type="project" value="InterPro"/>
</dbReference>
<dbReference type="RefSeq" id="WP_270030295.1">
    <property type="nucleotide sequence ID" value="NZ_JAPDDP010000148.1"/>
</dbReference>